<gene>
    <name evidence="1" type="ORF">FHS79_000257</name>
</gene>
<dbReference type="Proteomes" id="UP000538147">
    <property type="component" value="Unassembled WGS sequence"/>
</dbReference>
<reference evidence="1 2" key="1">
    <citation type="submission" date="2020-08" db="EMBL/GenBank/DDBJ databases">
        <title>Genomic Encyclopedia of Type Strains, Phase IV (KMG-IV): sequencing the most valuable type-strain genomes for metagenomic binning, comparative biology and taxonomic classification.</title>
        <authorList>
            <person name="Goeker M."/>
        </authorList>
    </citation>
    <scope>NUCLEOTIDE SEQUENCE [LARGE SCALE GENOMIC DNA]</scope>
    <source>
        <strain evidence="1 2">DSM 102189</strain>
    </source>
</reference>
<name>A0A841L0M8_9SPHN</name>
<keyword evidence="2" id="KW-1185">Reference proteome</keyword>
<comment type="caution">
    <text evidence="1">The sequence shown here is derived from an EMBL/GenBank/DDBJ whole genome shotgun (WGS) entry which is preliminary data.</text>
</comment>
<dbReference type="RefSeq" id="WP_184194188.1">
    <property type="nucleotide sequence ID" value="NZ_BMOX01000024.1"/>
</dbReference>
<dbReference type="EMBL" id="JACIIV010000002">
    <property type="protein sequence ID" value="MBB6226104.1"/>
    <property type="molecule type" value="Genomic_DNA"/>
</dbReference>
<proteinExistence type="predicted"/>
<accession>A0A841L0M8</accession>
<organism evidence="1 2">
    <name type="scientific">Polymorphobacter multimanifer</name>
    <dbReference type="NCBI Taxonomy" id="1070431"/>
    <lineage>
        <taxon>Bacteria</taxon>
        <taxon>Pseudomonadati</taxon>
        <taxon>Pseudomonadota</taxon>
        <taxon>Alphaproteobacteria</taxon>
        <taxon>Sphingomonadales</taxon>
        <taxon>Sphingosinicellaceae</taxon>
        <taxon>Polymorphobacter</taxon>
    </lineage>
</organism>
<evidence type="ECO:0000313" key="2">
    <source>
        <dbReference type="Proteomes" id="UP000538147"/>
    </source>
</evidence>
<sequence length="61" mass="6677">MFMKTSGDAPAMFHEIQDMMPVLVPCPHKFQADCKPSQSAVIRPELGRPAMVGSTMKSLKA</sequence>
<dbReference type="AlphaFoldDB" id="A0A841L0M8"/>
<evidence type="ECO:0000313" key="1">
    <source>
        <dbReference type="EMBL" id="MBB6226104.1"/>
    </source>
</evidence>
<protein>
    <submittedName>
        <fullName evidence="1">Uncharacterized protein</fullName>
    </submittedName>
</protein>